<dbReference type="Pfam" id="PF25231">
    <property type="entry name" value="DUF7847"/>
    <property type="match status" value="1"/>
</dbReference>
<dbReference type="Proteomes" id="UP001597075">
    <property type="component" value="Unassembled WGS sequence"/>
</dbReference>
<organism evidence="3 4">
    <name type="scientific">Haloplanus ruber</name>
    <dbReference type="NCBI Taxonomy" id="869892"/>
    <lineage>
        <taxon>Archaea</taxon>
        <taxon>Methanobacteriati</taxon>
        <taxon>Methanobacteriota</taxon>
        <taxon>Stenosarchaea group</taxon>
        <taxon>Halobacteria</taxon>
        <taxon>Halobacteriales</taxon>
        <taxon>Haloferacaceae</taxon>
        <taxon>Haloplanus</taxon>
    </lineage>
</organism>
<feature type="transmembrane region" description="Helical" evidence="1">
    <location>
        <begin position="224"/>
        <end position="245"/>
    </location>
</feature>
<evidence type="ECO:0000313" key="3">
    <source>
        <dbReference type="EMBL" id="MFD1634405.1"/>
    </source>
</evidence>
<keyword evidence="1" id="KW-0812">Transmembrane</keyword>
<dbReference type="InterPro" id="IPR057169">
    <property type="entry name" value="DUF7847"/>
</dbReference>
<dbReference type="RefSeq" id="WP_256404653.1">
    <property type="nucleotide sequence ID" value="NZ_CP187151.1"/>
</dbReference>
<keyword evidence="4" id="KW-1185">Reference proteome</keyword>
<keyword evidence="1" id="KW-1133">Transmembrane helix</keyword>
<evidence type="ECO:0000259" key="2">
    <source>
        <dbReference type="Pfam" id="PF25231"/>
    </source>
</evidence>
<feature type="transmembrane region" description="Helical" evidence="1">
    <location>
        <begin position="20"/>
        <end position="42"/>
    </location>
</feature>
<evidence type="ECO:0000256" key="1">
    <source>
        <dbReference type="SAM" id="Phobius"/>
    </source>
</evidence>
<feature type="transmembrane region" description="Helical" evidence="1">
    <location>
        <begin position="193"/>
        <end position="218"/>
    </location>
</feature>
<name>A0ABD6D1F8_9EURY</name>
<sequence length="268" mass="27208">MTLDIPAAIEDGLTRLPTRVAAILFVAYLVIGVLSTATAQTLGAAFTDWLGSAAPAQPGAGGMPAGGMGPGPAAGGGSPLAIDVGLAVALVLFLVQAVLAQAVGVVTIRTFVSDARQRFPDGVDRRFGWVLLNAIVAGIVVDIATFVGAIFLIIPGIYVAVALYFVQFEVIVEDKGVIDALSDGWALTAGERLSVFLLLVVVLVIGLLSAVPGFLLGLAGVPQIATVAISVAISAVTGLVTVAIASRAYVQLKGEDWTPPGSASPFAY</sequence>
<dbReference type="EMBL" id="JBHUDL010000010">
    <property type="protein sequence ID" value="MFD1634405.1"/>
    <property type="molecule type" value="Genomic_DNA"/>
</dbReference>
<feature type="transmembrane region" description="Helical" evidence="1">
    <location>
        <begin position="127"/>
        <end position="144"/>
    </location>
</feature>
<dbReference type="AlphaFoldDB" id="A0ABD6D1F8"/>
<feature type="domain" description="DUF7847" evidence="2">
    <location>
        <begin position="5"/>
        <end position="252"/>
    </location>
</feature>
<accession>A0ABD6D1F8</accession>
<comment type="caution">
    <text evidence="3">The sequence shown here is derived from an EMBL/GenBank/DDBJ whole genome shotgun (WGS) entry which is preliminary data.</text>
</comment>
<reference evidence="3 4" key="1">
    <citation type="journal article" date="2019" name="Int. J. Syst. Evol. Microbiol.">
        <title>The Global Catalogue of Microorganisms (GCM) 10K type strain sequencing project: providing services to taxonomists for standard genome sequencing and annotation.</title>
        <authorList>
            <consortium name="The Broad Institute Genomics Platform"/>
            <consortium name="The Broad Institute Genome Sequencing Center for Infectious Disease"/>
            <person name="Wu L."/>
            <person name="Ma J."/>
        </authorList>
    </citation>
    <scope>NUCLEOTIDE SEQUENCE [LARGE SCALE GENOMIC DNA]</scope>
    <source>
        <strain evidence="3 4">CGMCC 1.10594</strain>
    </source>
</reference>
<feature type="transmembrane region" description="Helical" evidence="1">
    <location>
        <begin position="84"/>
        <end position="106"/>
    </location>
</feature>
<gene>
    <name evidence="3" type="ORF">ACFSBJ_11785</name>
</gene>
<feature type="transmembrane region" description="Helical" evidence="1">
    <location>
        <begin position="150"/>
        <end position="172"/>
    </location>
</feature>
<protein>
    <recommendedName>
        <fullName evidence="2">DUF7847 domain-containing protein</fullName>
    </recommendedName>
</protein>
<evidence type="ECO:0000313" key="4">
    <source>
        <dbReference type="Proteomes" id="UP001597075"/>
    </source>
</evidence>
<proteinExistence type="predicted"/>
<keyword evidence="1" id="KW-0472">Membrane</keyword>